<organism evidence="2 3">
    <name type="scientific">Rhodobaculum claviforme</name>
    <dbReference type="NCBI Taxonomy" id="1549854"/>
    <lineage>
        <taxon>Bacteria</taxon>
        <taxon>Pseudomonadati</taxon>
        <taxon>Pseudomonadota</taxon>
        <taxon>Alphaproteobacteria</taxon>
        <taxon>Rhodobacterales</taxon>
        <taxon>Paracoccaceae</taxon>
        <taxon>Rhodobaculum</taxon>
    </lineage>
</organism>
<sequence>MADRDPFYDTRQAAEYLARSVSCLEYWRFEGLGPRYYRIGAGRGRIRYKKSDLEAFISKGQTDPWRESNKVRGQG</sequence>
<dbReference type="InterPro" id="IPR009061">
    <property type="entry name" value="DNA-bd_dom_put_sf"/>
</dbReference>
<keyword evidence="3" id="KW-1185">Reference proteome</keyword>
<dbReference type="Pfam" id="PF12728">
    <property type="entry name" value="HTH_17"/>
    <property type="match status" value="1"/>
</dbReference>
<evidence type="ECO:0000313" key="2">
    <source>
        <dbReference type="EMBL" id="MBK5928349.1"/>
    </source>
</evidence>
<gene>
    <name evidence="2" type="ORF">CCR87_13565</name>
</gene>
<protein>
    <recommendedName>
        <fullName evidence="1">Helix-turn-helix domain-containing protein</fullName>
    </recommendedName>
</protein>
<reference evidence="2" key="2">
    <citation type="journal article" date="2020" name="Microorganisms">
        <title>Osmotic Adaptation and Compatible Solute Biosynthesis of Phototrophic Bacteria as Revealed from Genome Analyses.</title>
        <authorList>
            <person name="Imhoff J.F."/>
            <person name="Rahn T."/>
            <person name="Kunzel S."/>
            <person name="Keller A."/>
            <person name="Neulinger S.C."/>
        </authorList>
    </citation>
    <scope>NUCLEOTIDE SEQUENCE</scope>
    <source>
        <strain evidence="2">LMG 28126</strain>
    </source>
</reference>
<name>A0A934WJZ2_9RHOB</name>
<reference evidence="2" key="1">
    <citation type="submission" date="2017-05" db="EMBL/GenBank/DDBJ databases">
        <authorList>
            <person name="Imhoff J.F."/>
            <person name="Rahn T."/>
            <person name="Kuenzel S."/>
            <person name="Neulinger S.C."/>
        </authorList>
    </citation>
    <scope>NUCLEOTIDE SEQUENCE</scope>
    <source>
        <strain evidence="2">LMG 28126</strain>
    </source>
</reference>
<evidence type="ECO:0000259" key="1">
    <source>
        <dbReference type="Pfam" id="PF12728"/>
    </source>
</evidence>
<evidence type="ECO:0000313" key="3">
    <source>
        <dbReference type="Proteomes" id="UP000706333"/>
    </source>
</evidence>
<accession>A0A934WJZ2</accession>
<dbReference type="InterPro" id="IPR041657">
    <property type="entry name" value="HTH_17"/>
</dbReference>
<dbReference type="AlphaFoldDB" id="A0A934WJZ2"/>
<dbReference type="SUPFAM" id="SSF46955">
    <property type="entry name" value="Putative DNA-binding domain"/>
    <property type="match status" value="1"/>
</dbReference>
<feature type="domain" description="Helix-turn-helix" evidence="1">
    <location>
        <begin position="7"/>
        <end position="59"/>
    </location>
</feature>
<comment type="caution">
    <text evidence="2">The sequence shown here is derived from an EMBL/GenBank/DDBJ whole genome shotgun (WGS) entry which is preliminary data.</text>
</comment>
<dbReference type="RefSeq" id="WP_201158102.1">
    <property type="nucleotide sequence ID" value="NZ_NHSD01000299.1"/>
</dbReference>
<dbReference type="EMBL" id="NHSD01000299">
    <property type="protein sequence ID" value="MBK5928349.1"/>
    <property type="molecule type" value="Genomic_DNA"/>
</dbReference>
<proteinExistence type="predicted"/>
<dbReference type="Proteomes" id="UP000706333">
    <property type="component" value="Unassembled WGS sequence"/>
</dbReference>